<keyword evidence="1" id="KW-0472">Membrane</keyword>
<keyword evidence="1" id="KW-1133">Transmembrane helix</keyword>
<evidence type="ECO:0000256" key="1">
    <source>
        <dbReference type="SAM" id="Phobius"/>
    </source>
</evidence>
<organism evidence="2 3">
    <name type="scientific">Treponema bryantii</name>
    <dbReference type="NCBI Taxonomy" id="163"/>
    <lineage>
        <taxon>Bacteria</taxon>
        <taxon>Pseudomonadati</taxon>
        <taxon>Spirochaetota</taxon>
        <taxon>Spirochaetia</taxon>
        <taxon>Spirochaetales</taxon>
        <taxon>Treponemataceae</taxon>
        <taxon>Treponema</taxon>
    </lineage>
</organism>
<protein>
    <submittedName>
        <fullName evidence="2">FHIPEP family protein</fullName>
    </submittedName>
</protein>
<gene>
    <name evidence="2" type="ORF">SAMN04487775_107104</name>
</gene>
<dbReference type="RefSeq" id="WP_074932327.1">
    <property type="nucleotide sequence ID" value="NZ_FORI01000007.1"/>
</dbReference>
<feature type="transmembrane region" description="Helical" evidence="1">
    <location>
        <begin position="60"/>
        <end position="77"/>
    </location>
</feature>
<dbReference type="PRINTS" id="PR00949">
    <property type="entry name" value="TYPE3IMAPROT"/>
</dbReference>
<keyword evidence="1" id="KW-0812">Transmembrane</keyword>
<dbReference type="PANTHER" id="PTHR30161">
    <property type="entry name" value="FLAGELLAR EXPORT PROTEIN, MEMBRANE FLHA SUBUNIT-RELATED"/>
    <property type="match status" value="1"/>
</dbReference>
<feature type="transmembrane region" description="Helical" evidence="1">
    <location>
        <begin position="29"/>
        <end position="48"/>
    </location>
</feature>
<dbReference type="EMBL" id="FORI01000007">
    <property type="protein sequence ID" value="SFI86371.1"/>
    <property type="molecule type" value="Genomic_DNA"/>
</dbReference>
<feature type="transmembrane region" description="Helical" evidence="1">
    <location>
        <begin position="217"/>
        <end position="245"/>
    </location>
</feature>
<dbReference type="AlphaFoldDB" id="A0A1I3LNQ1"/>
<dbReference type="GO" id="GO:0044780">
    <property type="term" value="P:bacterial-type flagellum assembly"/>
    <property type="evidence" value="ECO:0007669"/>
    <property type="project" value="TreeGrafter"/>
</dbReference>
<accession>A0A1I3LNQ1</accession>
<feature type="transmembrane region" description="Helical" evidence="1">
    <location>
        <begin position="187"/>
        <end position="205"/>
    </location>
</feature>
<dbReference type="OrthoDB" id="9759185at2"/>
<dbReference type="GO" id="GO:0005886">
    <property type="term" value="C:plasma membrane"/>
    <property type="evidence" value="ECO:0007669"/>
    <property type="project" value="TreeGrafter"/>
</dbReference>
<dbReference type="Pfam" id="PF00771">
    <property type="entry name" value="FHIPEP"/>
    <property type="match status" value="1"/>
</dbReference>
<keyword evidence="3" id="KW-1185">Reference proteome</keyword>
<feature type="transmembrane region" description="Helical" evidence="1">
    <location>
        <begin position="5"/>
        <end position="23"/>
    </location>
</feature>
<evidence type="ECO:0000313" key="3">
    <source>
        <dbReference type="Proteomes" id="UP000182737"/>
    </source>
</evidence>
<dbReference type="InterPro" id="IPR001712">
    <property type="entry name" value="T3SS_FHIPEP"/>
</dbReference>
<sequence length="251" mass="28247">MYKFIVKHIVTIASIFPVALLFIPLPELALNIAYILLWGLCMFLMAIVRSSNEKLLPLPRMILFLSLAILGIEISYTRIILTYEMHIRMNPETCFKFMYIINIIVAVTLLGLSYHFVIKRGTKAAEVTARFALDTMNQRLFDIDNKLNTGEITEEEAEQQKEKVRQDIDFFCNLDGSSRFLAGNMKALIFIYVLSIVGGCLYGVLKNAYSIQDALNIVSLPALLSTICGSMCITILASCVSYSLMNAKESQ</sequence>
<dbReference type="Proteomes" id="UP000182737">
    <property type="component" value="Unassembled WGS sequence"/>
</dbReference>
<evidence type="ECO:0000313" key="2">
    <source>
        <dbReference type="EMBL" id="SFI86371.1"/>
    </source>
</evidence>
<dbReference type="GO" id="GO:0009306">
    <property type="term" value="P:protein secretion"/>
    <property type="evidence" value="ECO:0007669"/>
    <property type="project" value="InterPro"/>
</dbReference>
<dbReference type="PANTHER" id="PTHR30161:SF1">
    <property type="entry name" value="FLAGELLAR BIOSYNTHESIS PROTEIN FLHA-RELATED"/>
    <property type="match status" value="1"/>
</dbReference>
<feature type="transmembrane region" description="Helical" evidence="1">
    <location>
        <begin position="97"/>
        <end position="117"/>
    </location>
</feature>
<reference evidence="3" key="1">
    <citation type="submission" date="2016-10" db="EMBL/GenBank/DDBJ databases">
        <authorList>
            <person name="Varghese N."/>
            <person name="Submissions S."/>
        </authorList>
    </citation>
    <scope>NUCLEOTIDE SEQUENCE [LARGE SCALE GENOMIC DNA]</scope>
    <source>
        <strain evidence="3">XBD1002</strain>
    </source>
</reference>
<name>A0A1I3LNQ1_9SPIR</name>
<proteinExistence type="predicted"/>